<evidence type="ECO:0000313" key="6">
    <source>
        <dbReference type="Proteomes" id="UP000827549"/>
    </source>
</evidence>
<keyword evidence="6" id="KW-1185">Reference proteome</keyword>
<keyword evidence="2" id="KW-0496">Mitochondrion</keyword>
<gene>
    <name evidence="5" type="ORF">LOC62_06G008621</name>
</gene>
<sequence>MSYNIAGHAIKNEYLALGTILSTIGIAVVASGGGDKKKAAAPAPIAKDTTINTGDKDEDALSESVSSDRTRTTTLRSVCRLDPAALAGLGTASSCSCPARPAAPSPSRSIASDQLTNARSIRAFVAEAEKSDASAAH</sequence>
<evidence type="ECO:0000256" key="1">
    <source>
        <dbReference type="ARBA" id="ARBA00004325"/>
    </source>
</evidence>
<feature type="region of interest" description="Disordered" evidence="4">
    <location>
        <begin position="90"/>
        <end position="114"/>
    </location>
</feature>
<dbReference type="RefSeq" id="XP_062631148.1">
    <property type="nucleotide sequence ID" value="XM_062775164.1"/>
</dbReference>
<reference evidence="5" key="1">
    <citation type="submission" date="2023-10" db="EMBL/GenBank/DDBJ databases">
        <authorList>
            <person name="Noh H."/>
        </authorList>
    </citation>
    <scope>NUCLEOTIDE SEQUENCE</scope>
    <source>
        <strain evidence="5">DUCC4014</strain>
    </source>
</reference>
<dbReference type="AlphaFoldDB" id="A0AAF1BLK0"/>
<protein>
    <submittedName>
        <fullName evidence="5">Uncharacterized protein</fullName>
    </submittedName>
</protein>
<dbReference type="GO" id="GO:0031966">
    <property type="term" value="C:mitochondrial membrane"/>
    <property type="evidence" value="ECO:0007669"/>
    <property type="project" value="UniProtKB-SubCell"/>
</dbReference>
<evidence type="ECO:0000256" key="2">
    <source>
        <dbReference type="ARBA" id="ARBA00023128"/>
    </source>
</evidence>
<dbReference type="Pfam" id="PF11022">
    <property type="entry name" value="ATP19"/>
    <property type="match status" value="1"/>
</dbReference>
<keyword evidence="3" id="KW-0472">Membrane</keyword>
<evidence type="ECO:0000256" key="3">
    <source>
        <dbReference type="ARBA" id="ARBA00023136"/>
    </source>
</evidence>
<feature type="region of interest" description="Disordered" evidence="4">
    <location>
        <begin position="49"/>
        <end position="73"/>
    </location>
</feature>
<dbReference type="GO" id="GO:0015986">
    <property type="term" value="P:proton motive force-driven ATP synthesis"/>
    <property type="evidence" value="ECO:0007669"/>
    <property type="project" value="TreeGrafter"/>
</dbReference>
<comment type="subcellular location">
    <subcellularLocation>
        <location evidence="1">Mitochondrion membrane</location>
    </subcellularLocation>
</comment>
<feature type="compositionally biased region" description="Low complexity" evidence="4">
    <location>
        <begin position="92"/>
        <end position="112"/>
    </location>
</feature>
<evidence type="ECO:0000256" key="4">
    <source>
        <dbReference type="SAM" id="MobiDB-lite"/>
    </source>
</evidence>
<dbReference type="PANTHER" id="PTHR28074">
    <property type="entry name" value="ATP SYNTHASE SUBUNIT K, MITOCHONDRIAL"/>
    <property type="match status" value="1"/>
</dbReference>
<dbReference type="PANTHER" id="PTHR28074:SF1">
    <property type="entry name" value="ATP SYNTHASE SUBUNIT K, MITOCHONDRIAL"/>
    <property type="match status" value="1"/>
</dbReference>
<organism evidence="5 6">
    <name type="scientific">Vanrija pseudolonga</name>
    <dbReference type="NCBI Taxonomy" id="143232"/>
    <lineage>
        <taxon>Eukaryota</taxon>
        <taxon>Fungi</taxon>
        <taxon>Dikarya</taxon>
        <taxon>Basidiomycota</taxon>
        <taxon>Agaricomycotina</taxon>
        <taxon>Tremellomycetes</taxon>
        <taxon>Trichosporonales</taxon>
        <taxon>Trichosporonaceae</taxon>
        <taxon>Vanrija</taxon>
    </lineage>
</organism>
<name>A0AAF1BLK0_9TREE</name>
<evidence type="ECO:0000313" key="5">
    <source>
        <dbReference type="EMBL" id="WOO85122.1"/>
    </source>
</evidence>
<dbReference type="EMBL" id="CP086719">
    <property type="protein sequence ID" value="WOO85122.1"/>
    <property type="molecule type" value="Genomic_DNA"/>
</dbReference>
<accession>A0AAF1BLK0</accession>
<dbReference type="Proteomes" id="UP000827549">
    <property type="component" value="Chromosome 6"/>
</dbReference>
<proteinExistence type="predicted"/>
<dbReference type="InterPro" id="IPR021278">
    <property type="entry name" value="ATP19"/>
</dbReference>
<dbReference type="GeneID" id="87811785"/>